<name>X6L9Q5_RETFI</name>
<dbReference type="Gene3D" id="2.120.10.80">
    <property type="entry name" value="Kelch-type beta propeller"/>
    <property type="match status" value="1"/>
</dbReference>
<dbReference type="AlphaFoldDB" id="X6L9Q5"/>
<feature type="non-terminal residue" evidence="1">
    <location>
        <position position="126"/>
    </location>
</feature>
<keyword evidence="2" id="KW-1185">Reference proteome</keyword>
<evidence type="ECO:0000313" key="2">
    <source>
        <dbReference type="Proteomes" id="UP000023152"/>
    </source>
</evidence>
<dbReference type="EMBL" id="ASPP01045833">
    <property type="protein sequence ID" value="ETN98772.1"/>
    <property type="molecule type" value="Genomic_DNA"/>
</dbReference>
<protein>
    <recommendedName>
        <fullName evidence="3">Kelch-like protein</fullName>
    </recommendedName>
</protein>
<dbReference type="Proteomes" id="UP000023152">
    <property type="component" value="Unassembled WGS sequence"/>
</dbReference>
<accession>X6L9Q5</accession>
<evidence type="ECO:0008006" key="3">
    <source>
        <dbReference type="Google" id="ProtNLM"/>
    </source>
</evidence>
<comment type="caution">
    <text evidence="1">The sequence shown here is derived from an EMBL/GenBank/DDBJ whole genome shotgun (WGS) entry which is preliminary data.</text>
</comment>
<sequence>MKTNKKNNKMTLFCKMKGLSIEYDEGNNTFKYRQLSVCDDIKDFHKYAYVCINDVILFFGGHYNKSDYKYENGFVSKSVYKYSIGKNKWTTFQNILPNPLYDCVAIWNEEDNNIYIIGGEDNRYAK</sequence>
<gene>
    <name evidence="1" type="ORF">RFI_38715</name>
</gene>
<organism evidence="1 2">
    <name type="scientific">Reticulomyxa filosa</name>
    <dbReference type="NCBI Taxonomy" id="46433"/>
    <lineage>
        <taxon>Eukaryota</taxon>
        <taxon>Sar</taxon>
        <taxon>Rhizaria</taxon>
        <taxon>Retaria</taxon>
        <taxon>Foraminifera</taxon>
        <taxon>Monothalamids</taxon>
        <taxon>Reticulomyxidae</taxon>
        <taxon>Reticulomyxa</taxon>
    </lineage>
</organism>
<dbReference type="InterPro" id="IPR015915">
    <property type="entry name" value="Kelch-typ_b-propeller"/>
</dbReference>
<dbReference type="SUPFAM" id="SSF117281">
    <property type="entry name" value="Kelch motif"/>
    <property type="match status" value="1"/>
</dbReference>
<reference evidence="1 2" key="1">
    <citation type="journal article" date="2013" name="Curr. Biol.">
        <title>The Genome of the Foraminiferan Reticulomyxa filosa.</title>
        <authorList>
            <person name="Glockner G."/>
            <person name="Hulsmann N."/>
            <person name="Schleicher M."/>
            <person name="Noegel A.A."/>
            <person name="Eichinger L."/>
            <person name="Gallinger C."/>
            <person name="Pawlowski J."/>
            <person name="Sierra R."/>
            <person name="Euteneuer U."/>
            <person name="Pillet L."/>
            <person name="Moustafa A."/>
            <person name="Platzer M."/>
            <person name="Groth M."/>
            <person name="Szafranski K."/>
            <person name="Schliwa M."/>
        </authorList>
    </citation>
    <scope>NUCLEOTIDE SEQUENCE [LARGE SCALE GENOMIC DNA]</scope>
</reference>
<evidence type="ECO:0000313" key="1">
    <source>
        <dbReference type="EMBL" id="ETN98772.1"/>
    </source>
</evidence>
<proteinExistence type="predicted"/>